<dbReference type="Gene3D" id="3.40.630.30">
    <property type="match status" value="1"/>
</dbReference>
<dbReference type="OrthoDB" id="5241264at2"/>
<dbReference type="GO" id="GO:0016747">
    <property type="term" value="F:acyltransferase activity, transferring groups other than amino-acyl groups"/>
    <property type="evidence" value="ECO:0007669"/>
    <property type="project" value="InterPro"/>
</dbReference>
<keyword evidence="2" id="KW-0808">Transferase</keyword>
<dbReference type="InterPro" id="IPR016794">
    <property type="entry name" value="UCP21603_acetyltransf"/>
</dbReference>
<dbReference type="PIRSF" id="PIRSF021603">
    <property type="entry name" value="UCP21603_acetyltransf"/>
    <property type="match status" value="1"/>
</dbReference>
<feature type="domain" description="N-acetyltransferase" evidence="1">
    <location>
        <begin position="136"/>
        <end position="275"/>
    </location>
</feature>
<comment type="caution">
    <text evidence="2">The sequence shown here is derived from an EMBL/GenBank/DDBJ whole genome shotgun (WGS) entry which is preliminary data.</text>
</comment>
<dbReference type="Pfam" id="PF13312">
    <property type="entry name" value="DUF4081"/>
    <property type="match status" value="1"/>
</dbReference>
<dbReference type="Pfam" id="PF00583">
    <property type="entry name" value="Acetyltransf_1"/>
    <property type="match status" value="1"/>
</dbReference>
<dbReference type="InterPro" id="IPR000182">
    <property type="entry name" value="GNAT_dom"/>
</dbReference>
<dbReference type="Proteomes" id="UP000291933">
    <property type="component" value="Unassembled WGS sequence"/>
</dbReference>
<sequence>MNVRVLDRSDRRAVAALVDADPVLNVFVASRLAAGVLERHAPGELWGYPGRTPRSVVHVGANLVPVNTDEASSRAFADRMGPVRPFCAIVGLTDEVTRLWRDLSDVWGDTYAGARAVRERQPVMATGRLCPIAEDPRVTRVTASDFDAYFAAAVAMYTEELDENPLESNPYGYRRYVKTLIETGRAFGIIEDGEVLFKADLGAVGGGVAQVQGVWVAPKLRGRGLAAPAMATVTNTVVRSGRTASLYVNDFNTPAIATYRRCGYTDRGMFTTVLY</sequence>
<name>A0A4Q9KP83_PROTD</name>
<dbReference type="SUPFAM" id="SSF55729">
    <property type="entry name" value="Acyl-CoA N-acyltransferases (Nat)"/>
    <property type="match status" value="1"/>
</dbReference>
<organism evidence="2 3">
    <name type="scientific">Propioniciclava tarda</name>
    <dbReference type="NCBI Taxonomy" id="433330"/>
    <lineage>
        <taxon>Bacteria</taxon>
        <taxon>Bacillati</taxon>
        <taxon>Actinomycetota</taxon>
        <taxon>Actinomycetes</taxon>
        <taxon>Propionibacteriales</taxon>
        <taxon>Propionibacteriaceae</taxon>
        <taxon>Propioniciclava</taxon>
    </lineage>
</organism>
<evidence type="ECO:0000259" key="1">
    <source>
        <dbReference type="PROSITE" id="PS51186"/>
    </source>
</evidence>
<reference evidence="2 3" key="1">
    <citation type="submission" date="2019-01" db="EMBL/GenBank/DDBJ databases">
        <title>Lactibacter flavus gen. nov., sp. nov., a novel bacterium of the family Propionibacteriaceae isolated from raw milk and dairy products.</title>
        <authorList>
            <person name="Huptas C."/>
            <person name="Wenning M."/>
            <person name="Breitenwieser F."/>
            <person name="Doll E."/>
            <person name="Von Neubeck M."/>
            <person name="Busse H.-J."/>
            <person name="Scherer S."/>
        </authorList>
    </citation>
    <scope>NUCLEOTIDE SEQUENCE [LARGE SCALE GENOMIC DNA]</scope>
    <source>
        <strain evidence="2 3">DSM 22130</strain>
    </source>
</reference>
<dbReference type="PROSITE" id="PS51186">
    <property type="entry name" value="GNAT"/>
    <property type="match status" value="1"/>
</dbReference>
<protein>
    <submittedName>
        <fullName evidence="2">GNAT family N-acetyltransferase</fullName>
    </submittedName>
</protein>
<evidence type="ECO:0000313" key="3">
    <source>
        <dbReference type="Proteomes" id="UP000291933"/>
    </source>
</evidence>
<keyword evidence="3" id="KW-1185">Reference proteome</keyword>
<dbReference type="InterPro" id="IPR025289">
    <property type="entry name" value="DUF4081"/>
</dbReference>
<gene>
    <name evidence="2" type="ORF">ET996_04180</name>
</gene>
<dbReference type="EMBL" id="SDMR01000003">
    <property type="protein sequence ID" value="TBT95649.1"/>
    <property type="molecule type" value="Genomic_DNA"/>
</dbReference>
<dbReference type="RefSeq" id="WP_131171301.1">
    <property type="nucleotide sequence ID" value="NZ_FXTL01000003.1"/>
</dbReference>
<dbReference type="InterPro" id="IPR016181">
    <property type="entry name" value="Acyl_CoA_acyltransferase"/>
</dbReference>
<proteinExistence type="predicted"/>
<accession>A0A4Q9KP83</accession>
<dbReference type="AlphaFoldDB" id="A0A4Q9KP83"/>
<evidence type="ECO:0000313" key="2">
    <source>
        <dbReference type="EMBL" id="TBT95649.1"/>
    </source>
</evidence>